<feature type="region of interest" description="Disordered" evidence="1">
    <location>
        <begin position="268"/>
        <end position="299"/>
    </location>
</feature>
<reference evidence="4 5" key="1">
    <citation type="submission" date="2019-11" db="EMBL/GenBank/DDBJ databases">
        <title>Genome sequences of 17 halophilic strains isolated from different environments.</title>
        <authorList>
            <person name="Furrow R.E."/>
        </authorList>
    </citation>
    <scope>NUCLEOTIDE SEQUENCE [LARGE SCALE GENOMIC DNA]</scope>
    <source>
        <strain evidence="4 5">22502_06_Cabo</strain>
    </source>
</reference>
<dbReference type="InterPro" id="IPR055713">
    <property type="entry name" value="DUF7289"/>
</dbReference>
<accession>A0A6B1IUQ4</accession>
<feature type="transmembrane region" description="Helical" evidence="2">
    <location>
        <begin position="21"/>
        <end position="42"/>
    </location>
</feature>
<proteinExistence type="predicted"/>
<dbReference type="InterPro" id="IPR055729">
    <property type="entry name" value="DUF7305"/>
</dbReference>
<evidence type="ECO:0000256" key="2">
    <source>
        <dbReference type="SAM" id="Phobius"/>
    </source>
</evidence>
<evidence type="ECO:0000256" key="1">
    <source>
        <dbReference type="SAM" id="MobiDB-lite"/>
    </source>
</evidence>
<dbReference type="Pfam" id="PF23981">
    <property type="entry name" value="DUF7305"/>
    <property type="match status" value="1"/>
</dbReference>
<dbReference type="EMBL" id="WMFC01000005">
    <property type="protein sequence ID" value="MYL67151.1"/>
    <property type="molecule type" value="Genomic_DNA"/>
</dbReference>
<keyword evidence="2" id="KW-0812">Transmembrane</keyword>
<dbReference type="Proteomes" id="UP000452321">
    <property type="component" value="Unassembled WGS sequence"/>
</dbReference>
<dbReference type="Pfam" id="PF23960">
    <property type="entry name" value="DUF7289"/>
    <property type="match status" value="1"/>
</dbReference>
<gene>
    <name evidence="4" type="ORF">GLW30_05350</name>
</gene>
<keyword evidence="2" id="KW-0472">Membrane</keyword>
<feature type="domain" description="DUF7305" evidence="3">
    <location>
        <begin position="464"/>
        <end position="577"/>
    </location>
</feature>
<evidence type="ECO:0000313" key="4">
    <source>
        <dbReference type="EMBL" id="MYL67151.1"/>
    </source>
</evidence>
<evidence type="ECO:0000313" key="5">
    <source>
        <dbReference type="Proteomes" id="UP000452321"/>
    </source>
</evidence>
<comment type="caution">
    <text evidence="4">The sequence shown here is derived from an EMBL/GenBank/DDBJ whole genome shotgun (WGS) entry which is preliminary data.</text>
</comment>
<dbReference type="AlphaFoldDB" id="A0A6B1IUQ4"/>
<protein>
    <recommendedName>
        <fullName evidence="3">DUF7305 domain-containing protein</fullName>
    </recommendedName>
</protein>
<dbReference type="RefSeq" id="WP_159358206.1">
    <property type="nucleotide sequence ID" value="NZ_WMFC01000005.1"/>
</dbReference>
<name>A0A6B1IUQ4_9EURY</name>
<sequence length="604" mass="63928">MNGGERGATAERGQSEVLGTVLLLGLTVAVVGTTVALGATALDDSQRTADIQRVEGAMTQVDSKASLVAHGGSPSQRLRLDPGRNADLRVDEGAGSMRIEVETENGTYTNETTLGAIIYERGDDVIAYQGGGVWRANPDGARMVSPPEFHYRGDTLTLPLVTVAGEGDLSDSVAISDSGERPEDLFASENVSNPLLGGNVTITVESEYAEAWGRFFESRTEANVTQLSSNEVRVEIRTKTVHPTLTTSASAVGGSSIAAGGIRRLEADSYDSGSDSDPNRYGPDTADDNAVVRTNGGFGKGEGGIGKLEEIRIRGDLLMGADDFPPGQFEKKVNVSGEIRTNVEFVSLNPVSGAIRQQIDDLRDRDTERTTGSFAFDDGTETVSEDTEFTGDLVVSAGNSLTVESGTTLKVDGDLDVEDGGSLVLDAHSDEIDVLVDGRMFVGGTDAVQAEGGDRVNLHVSGPVTVRGDGTAGGPASISTEKDTRLELFTLGRVTLDDGANVSADGDRTENLWLYSGEDPIDINGNNGRVNFTGVLYAPESTMTLDGSMTFTGSFTANEFEFNEARLKLHYDEALRDNQPFDGRSVPVVSHLHVSTHTVVVESD</sequence>
<organism evidence="4 5">
    <name type="scientific">Halorubrum distributum</name>
    <dbReference type="NCBI Taxonomy" id="29283"/>
    <lineage>
        <taxon>Archaea</taxon>
        <taxon>Methanobacteriati</taxon>
        <taxon>Methanobacteriota</taxon>
        <taxon>Stenosarchaea group</taxon>
        <taxon>Halobacteria</taxon>
        <taxon>Halobacteriales</taxon>
        <taxon>Haloferacaceae</taxon>
        <taxon>Halorubrum</taxon>
        <taxon>Halorubrum distributum group</taxon>
    </lineage>
</organism>
<keyword evidence="2" id="KW-1133">Transmembrane helix</keyword>
<evidence type="ECO:0000259" key="3">
    <source>
        <dbReference type="Pfam" id="PF23981"/>
    </source>
</evidence>